<keyword evidence="5" id="KW-0964">Secreted</keyword>
<dbReference type="InterPro" id="IPR050819">
    <property type="entry name" value="Tripeptidyl-peptidase_I"/>
</dbReference>
<comment type="cofactor">
    <cofactor evidence="15">
        <name>Ca(2+)</name>
        <dbReference type="ChEBI" id="CHEBI:29108"/>
    </cofactor>
    <text evidence="15">Binds 1 Ca(2+) ion per subunit.</text>
</comment>
<dbReference type="EC" id="3.4.14.10" evidence="4"/>
<feature type="region of interest" description="Disordered" evidence="16">
    <location>
        <begin position="283"/>
        <end position="322"/>
    </location>
</feature>
<accession>A0A9P5M1B3</accession>
<feature type="region of interest" description="Disordered" evidence="16">
    <location>
        <begin position="70"/>
        <end position="92"/>
    </location>
</feature>
<feature type="signal peptide" evidence="17">
    <location>
        <begin position="1"/>
        <end position="26"/>
    </location>
</feature>
<sequence>MRFHFGIGMGVFATLVVAICASPVLSKGTMMLVGSEDGKGNGKGKEEGMTFYGSSGRSEGGIKGRAVNEVDGGRRETEIETAKSKEEKEKIKKKEEKLHVVHEKRSSPPPKWKRSARLHPQAIFPVRIGLTQQNLHRAEEFLNQVSHPESPLYGQHWSASKIADMFAPSQETVDVVRAWLHEAGIAPERVRVSKGGAWISFNATTEEAEGLLRTRYFVWEHEEGGRHVACGEYSVPSGVSAHVDFVTPGVAFDGKVGGGGGRKQVRQERDLPEPLKALNRRAEEVKRRRRDGMGAGIGMGVGDTAPVGKMGSPEDASNPKQGADVKNALMTLANCDTMITTACLQALYNFPPGSKSATNNTLGVVEYTPQAFLQTDLNMWFDQFSPNQANKVPIVDLIDGAVVQQTNQSFAFNGESALDLEFAMALINPQQVTVFQVGDLVEGGSFNNFLEAIDASYCTAEGGDSKDPNVDGQYPDTKPGGFPGELQCGRYQSTKVISTSYSANEADLGAKYEMRQCNEYMKLGLQGVSVLYSSGDFGVAGNGGQCIDSKTGAYNNGSSGMFNPSFPGTCPYVTSVGATQILNGSTVHSPESAASKVIFSGGGFSNVFPIPEYQKEVMAAYYAQSAPGYGADRYNNSKLVRGYPDVSANGVNYVTAVNGQFSLAFGTSASCPAFAAMLNLVNEERIAGGKSTVGFVNPVLYSNRAAMNDITSGRNPGCGTDGFEAVEGWDPVTGLGTPDYGKLVKVFMALP</sequence>
<keyword evidence="20" id="KW-1185">Reference proteome</keyword>
<reference evidence="19 20" key="1">
    <citation type="journal article" date="2020" name="Genome Biol. Evol.">
        <title>Comparative genomics of Sclerotiniaceae.</title>
        <authorList>
            <person name="Valero Jimenez C.A."/>
            <person name="Steentjes M."/>
            <person name="Scholten O.E."/>
            <person name="Van Kan J.A.L."/>
        </authorList>
    </citation>
    <scope>NUCLEOTIDE SEQUENCE [LARGE SCALE GENOMIC DNA]</scope>
    <source>
        <strain evidence="19 20">MUCL 94</strain>
    </source>
</reference>
<keyword evidence="6 15" id="KW-0645">Protease</keyword>
<evidence type="ECO:0000256" key="15">
    <source>
        <dbReference type="PROSITE-ProRule" id="PRU01032"/>
    </source>
</evidence>
<feature type="domain" description="Peptidase S53" evidence="18">
    <location>
        <begin position="338"/>
        <end position="750"/>
    </location>
</feature>
<evidence type="ECO:0000256" key="12">
    <source>
        <dbReference type="ARBA" id="ARBA00023026"/>
    </source>
</evidence>
<evidence type="ECO:0000256" key="5">
    <source>
        <dbReference type="ARBA" id="ARBA00022525"/>
    </source>
</evidence>
<organism evidence="19 20">
    <name type="scientific">Botrytis byssoidea</name>
    <dbReference type="NCBI Taxonomy" id="139641"/>
    <lineage>
        <taxon>Eukaryota</taxon>
        <taxon>Fungi</taxon>
        <taxon>Dikarya</taxon>
        <taxon>Ascomycota</taxon>
        <taxon>Pezizomycotina</taxon>
        <taxon>Leotiomycetes</taxon>
        <taxon>Helotiales</taxon>
        <taxon>Sclerotiniaceae</taxon>
        <taxon>Botrytis</taxon>
    </lineage>
</organism>
<evidence type="ECO:0000256" key="10">
    <source>
        <dbReference type="ARBA" id="ARBA00022825"/>
    </source>
</evidence>
<evidence type="ECO:0000256" key="17">
    <source>
        <dbReference type="SAM" id="SignalP"/>
    </source>
</evidence>
<dbReference type="Pfam" id="PF09286">
    <property type="entry name" value="Pro-kuma_activ"/>
    <property type="match status" value="1"/>
</dbReference>
<dbReference type="GO" id="GO:0008240">
    <property type="term" value="F:tripeptidyl-peptidase activity"/>
    <property type="evidence" value="ECO:0007669"/>
    <property type="project" value="UniProtKB-EC"/>
</dbReference>
<feature type="active site" description="Charge relay system" evidence="15">
    <location>
        <position position="668"/>
    </location>
</feature>
<evidence type="ECO:0000256" key="11">
    <source>
        <dbReference type="ARBA" id="ARBA00022837"/>
    </source>
</evidence>
<evidence type="ECO:0000256" key="9">
    <source>
        <dbReference type="ARBA" id="ARBA00022801"/>
    </source>
</evidence>
<dbReference type="InterPro" id="IPR036852">
    <property type="entry name" value="Peptidase_S8/S53_dom_sf"/>
</dbReference>
<evidence type="ECO:0000256" key="6">
    <source>
        <dbReference type="ARBA" id="ARBA00022670"/>
    </source>
</evidence>
<dbReference type="GO" id="GO:0006508">
    <property type="term" value="P:proteolysis"/>
    <property type="evidence" value="ECO:0007669"/>
    <property type="project" value="UniProtKB-KW"/>
</dbReference>
<dbReference type="GO" id="GO:0046872">
    <property type="term" value="F:metal ion binding"/>
    <property type="evidence" value="ECO:0007669"/>
    <property type="project" value="UniProtKB-UniRule"/>
</dbReference>
<dbReference type="EMBL" id="RCSW01000014">
    <property type="protein sequence ID" value="KAF7939264.1"/>
    <property type="molecule type" value="Genomic_DNA"/>
</dbReference>
<keyword evidence="9 15" id="KW-0378">Hydrolase</keyword>
<evidence type="ECO:0000256" key="7">
    <source>
        <dbReference type="ARBA" id="ARBA00022723"/>
    </source>
</evidence>
<dbReference type="GeneID" id="62150933"/>
<name>A0A9P5M1B3_9HELO</name>
<evidence type="ECO:0000256" key="2">
    <source>
        <dbReference type="ARBA" id="ARBA00002451"/>
    </source>
</evidence>
<keyword evidence="10 15" id="KW-0720">Serine protease</keyword>
<dbReference type="CDD" id="cd11377">
    <property type="entry name" value="Pro-peptidase_S53"/>
    <property type="match status" value="1"/>
</dbReference>
<dbReference type="AlphaFoldDB" id="A0A9P5M1B3"/>
<dbReference type="PANTHER" id="PTHR14218">
    <property type="entry name" value="PROTEASE S8 TRIPEPTIDYL PEPTIDASE I CLN2"/>
    <property type="match status" value="1"/>
</dbReference>
<dbReference type="InterPro" id="IPR030400">
    <property type="entry name" value="Sedolisin_dom"/>
</dbReference>
<gene>
    <name evidence="19" type="ORF">EAE97_007344</name>
</gene>
<protein>
    <recommendedName>
        <fullName evidence="4">tripeptidyl-peptidase II</fullName>
        <ecNumber evidence="4">3.4.14.10</ecNumber>
    </recommendedName>
</protein>
<feature type="chain" id="PRO_5040244183" description="tripeptidyl-peptidase II" evidence="17">
    <location>
        <begin position="27"/>
        <end position="751"/>
    </location>
</feature>
<evidence type="ECO:0000256" key="1">
    <source>
        <dbReference type="ARBA" id="ARBA00001910"/>
    </source>
</evidence>
<dbReference type="PANTHER" id="PTHR14218:SF19">
    <property type="entry name" value="SERINE PROTEASE AORO, PUTATIVE (AFU_ORTHOLOGUE AFUA_6G10250)-RELATED"/>
    <property type="match status" value="1"/>
</dbReference>
<comment type="catalytic activity">
    <reaction evidence="1">
        <text>Release of an N-terminal tripeptide from a polypeptide.</text>
        <dbReference type="EC" id="3.4.14.10"/>
    </reaction>
</comment>
<evidence type="ECO:0000256" key="16">
    <source>
        <dbReference type="SAM" id="MobiDB-lite"/>
    </source>
</evidence>
<feature type="active site" description="Charge relay system" evidence="15">
    <location>
        <position position="419"/>
    </location>
</feature>
<keyword evidence="13" id="KW-0865">Zymogen</keyword>
<dbReference type="PROSITE" id="PS51695">
    <property type="entry name" value="SEDOLISIN"/>
    <property type="match status" value="1"/>
</dbReference>
<dbReference type="GO" id="GO:0004252">
    <property type="term" value="F:serine-type endopeptidase activity"/>
    <property type="evidence" value="ECO:0007669"/>
    <property type="project" value="UniProtKB-UniRule"/>
</dbReference>
<feature type="binding site" evidence="15">
    <location>
        <position position="730"/>
    </location>
    <ligand>
        <name>Ca(2+)</name>
        <dbReference type="ChEBI" id="CHEBI:29108"/>
    </ligand>
</feature>
<dbReference type="InterPro" id="IPR015366">
    <property type="entry name" value="S53_propep"/>
</dbReference>
<keyword evidence="11 15" id="KW-0106">Calcium</keyword>
<dbReference type="Gene3D" id="3.40.50.200">
    <property type="entry name" value="Peptidase S8/S53 domain"/>
    <property type="match status" value="1"/>
</dbReference>
<evidence type="ECO:0000259" key="18">
    <source>
        <dbReference type="PROSITE" id="PS51695"/>
    </source>
</evidence>
<dbReference type="CDD" id="cd04056">
    <property type="entry name" value="Peptidases_S53"/>
    <property type="match status" value="1"/>
</dbReference>
<evidence type="ECO:0000256" key="4">
    <source>
        <dbReference type="ARBA" id="ARBA00012462"/>
    </source>
</evidence>
<evidence type="ECO:0000313" key="19">
    <source>
        <dbReference type="EMBL" id="KAF7939264.1"/>
    </source>
</evidence>
<comment type="caution">
    <text evidence="19">The sequence shown here is derived from an EMBL/GenBank/DDBJ whole genome shotgun (WGS) entry which is preliminary data.</text>
</comment>
<evidence type="ECO:0000313" key="20">
    <source>
        <dbReference type="Proteomes" id="UP000710849"/>
    </source>
</evidence>
<comment type="subcellular location">
    <subcellularLocation>
        <location evidence="3">Secreted</location>
        <location evidence="3">Extracellular space</location>
    </subcellularLocation>
</comment>
<keyword evidence="7 15" id="KW-0479">Metal-binding</keyword>
<keyword evidence="14" id="KW-0325">Glycoprotein</keyword>
<dbReference type="SUPFAM" id="SSF54897">
    <property type="entry name" value="Protease propeptides/inhibitors"/>
    <property type="match status" value="1"/>
</dbReference>
<evidence type="ECO:0000256" key="3">
    <source>
        <dbReference type="ARBA" id="ARBA00004239"/>
    </source>
</evidence>
<evidence type="ECO:0000256" key="8">
    <source>
        <dbReference type="ARBA" id="ARBA00022729"/>
    </source>
</evidence>
<keyword evidence="8 17" id="KW-0732">Signal</keyword>
<dbReference type="FunFam" id="3.40.50.200:FF:000015">
    <property type="entry name" value="Tripeptidyl peptidase A"/>
    <property type="match status" value="1"/>
</dbReference>
<feature type="binding site" evidence="15">
    <location>
        <position position="710"/>
    </location>
    <ligand>
        <name>Ca(2+)</name>
        <dbReference type="ChEBI" id="CHEBI:29108"/>
    </ligand>
</feature>
<feature type="binding site" evidence="15">
    <location>
        <position position="728"/>
    </location>
    <ligand>
        <name>Ca(2+)</name>
        <dbReference type="ChEBI" id="CHEBI:29108"/>
    </ligand>
</feature>
<comment type="function">
    <text evidence="2">Secreted tripeptidyl-peptidase which degrades proteins at acidic pHs and is involved in virulence.</text>
</comment>
<keyword evidence="12" id="KW-0843">Virulence</keyword>
<feature type="binding site" evidence="15">
    <location>
        <position position="709"/>
    </location>
    <ligand>
        <name>Ca(2+)</name>
        <dbReference type="ChEBI" id="CHEBI:29108"/>
    </ligand>
</feature>
<dbReference type="SUPFAM" id="SSF52743">
    <property type="entry name" value="Subtilisin-like"/>
    <property type="match status" value="1"/>
</dbReference>
<proteinExistence type="predicted"/>
<dbReference type="SMART" id="SM00944">
    <property type="entry name" value="Pro-kuma_activ"/>
    <property type="match status" value="1"/>
</dbReference>
<evidence type="ECO:0000256" key="13">
    <source>
        <dbReference type="ARBA" id="ARBA00023145"/>
    </source>
</evidence>
<dbReference type="Proteomes" id="UP000710849">
    <property type="component" value="Unassembled WGS sequence"/>
</dbReference>
<dbReference type="GO" id="GO:0005576">
    <property type="term" value="C:extracellular region"/>
    <property type="evidence" value="ECO:0007669"/>
    <property type="project" value="UniProtKB-SubCell"/>
</dbReference>
<feature type="active site" description="Charge relay system" evidence="15">
    <location>
        <position position="415"/>
    </location>
</feature>
<dbReference type="RefSeq" id="XP_038731344.1">
    <property type="nucleotide sequence ID" value="XM_038877859.1"/>
</dbReference>
<evidence type="ECO:0000256" key="14">
    <source>
        <dbReference type="ARBA" id="ARBA00023180"/>
    </source>
</evidence>